<dbReference type="EMBL" id="JRYR02000002">
    <property type="protein sequence ID" value="OHX64320.1"/>
    <property type="molecule type" value="Genomic_DNA"/>
</dbReference>
<dbReference type="Proteomes" id="UP000179797">
    <property type="component" value="Unassembled WGS sequence"/>
</dbReference>
<name>A0A1S1YTG9_FLAPC</name>
<gene>
    <name evidence="1" type="ORF">NH26_22255</name>
</gene>
<dbReference type="RefSeq" id="WP_044220708.1">
    <property type="nucleotide sequence ID" value="NZ_JRYR02000002.1"/>
</dbReference>
<accession>A0A1S1YTG9</accession>
<dbReference type="OrthoDB" id="1428424at2"/>
<organism evidence="1 2">
    <name type="scientific">Flammeovirga pacifica</name>
    <dbReference type="NCBI Taxonomy" id="915059"/>
    <lineage>
        <taxon>Bacteria</taxon>
        <taxon>Pseudomonadati</taxon>
        <taxon>Bacteroidota</taxon>
        <taxon>Cytophagia</taxon>
        <taxon>Cytophagales</taxon>
        <taxon>Flammeovirgaceae</taxon>
        <taxon>Flammeovirga</taxon>
    </lineage>
</organism>
<dbReference type="AlphaFoldDB" id="A0A1S1YTG9"/>
<comment type="caution">
    <text evidence="1">The sequence shown here is derived from an EMBL/GenBank/DDBJ whole genome shotgun (WGS) entry which is preliminary data.</text>
</comment>
<keyword evidence="2" id="KW-1185">Reference proteome</keyword>
<sequence length="232" mass="26743">MTVKELMLAEEAIQKSIFAITPDEEGTEPISDGVVNPELYLNAKFKILWILKEPHDPSGGGWSSNEAFNNLESWASQPSTGKNLLKKVNYATYGILNNFMEWGDLPEINQKNDVWKALKNIAYINIRKLPGESSSDERVISTAYAKHKDLLLHQIDTYQPDIIIGGNTLCHFYNDLKLDEIPPVKMGERIYYPTKEKIFIDAYHPSYVMKEEEYVDNIILAVKDWYYNYKLK</sequence>
<evidence type="ECO:0000313" key="2">
    <source>
        <dbReference type="Proteomes" id="UP000179797"/>
    </source>
</evidence>
<protein>
    <recommendedName>
        <fullName evidence="3">Uracil-DNA glycosylase-like domain-containing protein</fullName>
    </recommendedName>
</protein>
<dbReference type="STRING" id="915059.NH26_22255"/>
<evidence type="ECO:0008006" key="3">
    <source>
        <dbReference type="Google" id="ProtNLM"/>
    </source>
</evidence>
<evidence type="ECO:0000313" key="1">
    <source>
        <dbReference type="EMBL" id="OHX64320.1"/>
    </source>
</evidence>
<proteinExistence type="predicted"/>
<reference evidence="1 2" key="1">
    <citation type="journal article" date="2012" name="Int. J. Syst. Evol. Microbiol.">
        <title>Flammeovirga pacifica sp. nov., isolated from deep-sea sediment.</title>
        <authorList>
            <person name="Xu H."/>
            <person name="Fu Y."/>
            <person name="Yang N."/>
            <person name="Ding Z."/>
            <person name="Lai Q."/>
            <person name="Zeng R."/>
        </authorList>
    </citation>
    <scope>NUCLEOTIDE SEQUENCE [LARGE SCALE GENOMIC DNA]</scope>
    <source>
        <strain evidence="2">DSM 24597 / LMG 26175 / WPAGA1</strain>
    </source>
</reference>